<dbReference type="Pfam" id="PF00067">
    <property type="entry name" value="p450"/>
    <property type="match status" value="1"/>
</dbReference>
<dbReference type="GO" id="GO:0005506">
    <property type="term" value="F:iron ion binding"/>
    <property type="evidence" value="ECO:0007669"/>
    <property type="project" value="InterPro"/>
</dbReference>
<dbReference type="PROSITE" id="PS00086">
    <property type="entry name" value="CYTOCHROME_P450"/>
    <property type="match status" value="1"/>
</dbReference>
<reference evidence="13" key="1">
    <citation type="journal article" date="2012" name="Science">
        <title>The Paleozoic origin of enzymatic lignin decomposition reconstructed from 31 fungal genomes.</title>
        <authorList>
            <person name="Floudas D."/>
            <person name="Binder M."/>
            <person name="Riley R."/>
            <person name="Barry K."/>
            <person name="Blanchette R.A."/>
            <person name="Henrissat B."/>
            <person name="Martinez A.T."/>
            <person name="Otillar R."/>
            <person name="Spatafora J.W."/>
            <person name="Yadav J.S."/>
            <person name="Aerts A."/>
            <person name="Benoit I."/>
            <person name="Boyd A."/>
            <person name="Carlson A."/>
            <person name="Copeland A."/>
            <person name="Coutinho P.M."/>
            <person name="de Vries R.P."/>
            <person name="Ferreira P."/>
            <person name="Findley K."/>
            <person name="Foster B."/>
            <person name="Gaskell J."/>
            <person name="Glotzer D."/>
            <person name="Gorecki P."/>
            <person name="Heitman J."/>
            <person name="Hesse C."/>
            <person name="Hori C."/>
            <person name="Igarashi K."/>
            <person name="Jurgens J.A."/>
            <person name="Kallen N."/>
            <person name="Kersten P."/>
            <person name="Kohler A."/>
            <person name="Kuees U."/>
            <person name="Kumar T.K.A."/>
            <person name="Kuo A."/>
            <person name="LaButti K."/>
            <person name="Larrondo L.F."/>
            <person name="Lindquist E."/>
            <person name="Ling A."/>
            <person name="Lombard V."/>
            <person name="Lucas S."/>
            <person name="Lundell T."/>
            <person name="Martin R."/>
            <person name="McLaughlin D.J."/>
            <person name="Morgenstern I."/>
            <person name="Morin E."/>
            <person name="Murat C."/>
            <person name="Nagy L.G."/>
            <person name="Nolan M."/>
            <person name="Ohm R.A."/>
            <person name="Patyshakuliyeva A."/>
            <person name="Rokas A."/>
            <person name="Ruiz-Duenas F.J."/>
            <person name="Sabat G."/>
            <person name="Salamov A."/>
            <person name="Samejima M."/>
            <person name="Schmutz J."/>
            <person name="Slot J.C."/>
            <person name="St John F."/>
            <person name="Stenlid J."/>
            <person name="Sun H."/>
            <person name="Sun S."/>
            <person name="Syed K."/>
            <person name="Tsang A."/>
            <person name="Wiebenga A."/>
            <person name="Young D."/>
            <person name="Pisabarro A."/>
            <person name="Eastwood D.C."/>
            <person name="Martin F."/>
            <person name="Cullen D."/>
            <person name="Grigoriev I.V."/>
            <person name="Hibbett D.S."/>
        </authorList>
    </citation>
    <scope>NUCLEOTIDE SEQUENCE [LARGE SCALE GENOMIC DNA]</scope>
    <source>
        <strain evidence="13">RWD-64-598 SS2</strain>
    </source>
</reference>
<dbReference type="GO" id="GO:0016705">
    <property type="term" value="F:oxidoreductase activity, acting on paired donors, with incorporation or reduction of molecular oxygen"/>
    <property type="evidence" value="ECO:0007669"/>
    <property type="project" value="InterPro"/>
</dbReference>
<evidence type="ECO:0000256" key="2">
    <source>
        <dbReference type="ARBA" id="ARBA00005179"/>
    </source>
</evidence>
<dbReference type="OrthoDB" id="2789670at2759"/>
<keyword evidence="11" id="KW-1133">Transmembrane helix</keyword>
<dbReference type="CDD" id="cd11065">
    <property type="entry name" value="CYP64-like"/>
    <property type="match status" value="1"/>
</dbReference>
<dbReference type="InterPro" id="IPR036396">
    <property type="entry name" value="Cyt_P450_sf"/>
</dbReference>
<sequence length="494" mass="55464">MLLSVKSFVDDFWAALLVAVTAVLLTVYGLQRTKANNSQCPLPPGPRPLPFIGSLLELDRLKPYKTYTAWGKKYGEIMSCRILGKLYVVVSSERIARALVDKKSNIYADRPFIATNKMFGMDFNTAHLRYGDRWRAHRRVFHQTFRSEVISKYHPIQTTKAHALLYNILESPQDFFAHSHLFVTSVIMAIMYGYNVTTSKDPAVKRVERLLDLVISVLTPERAAILGAFPLLKRIPPWFPGAKIQRTAAEARVVSKDVQNIPLRWTKEQMATGKAPPSMVSDFLEQISGDRDRDYQEAILRECATSAYIAGTDSTESTFLNFVMAMILYPDVQMRAQADIDAWLGSTRLPTLEDRDHLPYIEAIFREAKRWSVVVPLAVPHVATGDQVFEGYFIPKGAGVITNMYAMSKDASVYPDPETFKPERFLTPSGALSPDFADIAFGFGRRVCPGRYLSDASVWIAIACVLSCFRIGKAVDAQGRDIEVVPRYKPGLAM</sequence>
<keyword evidence="6 10" id="KW-0560">Oxidoreductase</keyword>
<dbReference type="InterPro" id="IPR002401">
    <property type="entry name" value="Cyt_P450_E_grp-I"/>
</dbReference>
<accession>A0A5M3MXA7</accession>
<dbReference type="PANTHER" id="PTHR46300:SF7">
    <property type="entry name" value="P450, PUTATIVE (EUROFUNG)-RELATED"/>
    <property type="match status" value="1"/>
</dbReference>
<feature type="binding site" description="axial binding residue" evidence="9">
    <location>
        <position position="448"/>
    </location>
    <ligand>
        <name>heme</name>
        <dbReference type="ChEBI" id="CHEBI:30413"/>
    </ligand>
    <ligandPart>
        <name>Fe</name>
        <dbReference type="ChEBI" id="CHEBI:18248"/>
    </ligandPart>
</feature>
<dbReference type="Gene3D" id="1.10.630.10">
    <property type="entry name" value="Cytochrome P450"/>
    <property type="match status" value="1"/>
</dbReference>
<comment type="cofactor">
    <cofactor evidence="1 9">
        <name>heme</name>
        <dbReference type="ChEBI" id="CHEBI:30413"/>
    </cofactor>
</comment>
<evidence type="ECO:0000256" key="9">
    <source>
        <dbReference type="PIRSR" id="PIRSR602401-1"/>
    </source>
</evidence>
<dbReference type="GeneID" id="19204837"/>
<protein>
    <submittedName>
        <fullName evidence="12">Cytochrome P450</fullName>
    </submittedName>
</protein>
<evidence type="ECO:0000256" key="4">
    <source>
        <dbReference type="ARBA" id="ARBA00022617"/>
    </source>
</evidence>
<comment type="caution">
    <text evidence="12">The sequence shown here is derived from an EMBL/GenBank/DDBJ whole genome shotgun (WGS) entry which is preliminary data.</text>
</comment>
<dbReference type="OMA" id="TLMEWAM"/>
<name>A0A5M3MXA7_CONPW</name>
<evidence type="ECO:0000256" key="5">
    <source>
        <dbReference type="ARBA" id="ARBA00022723"/>
    </source>
</evidence>
<evidence type="ECO:0000256" key="10">
    <source>
        <dbReference type="RuleBase" id="RU000461"/>
    </source>
</evidence>
<dbReference type="GO" id="GO:0020037">
    <property type="term" value="F:heme binding"/>
    <property type="evidence" value="ECO:0007669"/>
    <property type="project" value="InterPro"/>
</dbReference>
<dbReference type="EMBL" id="JH711575">
    <property type="protein sequence ID" value="EIW83716.1"/>
    <property type="molecule type" value="Genomic_DNA"/>
</dbReference>
<keyword evidence="4 9" id="KW-0349">Heme</keyword>
<keyword evidence="11" id="KW-0472">Membrane</keyword>
<keyword evidence="11" id="KW-0812">Transmembrane</keyword>
<evidence type="ECO:0000256" key="8">
    <source>
        <dbReference type="ARBA" id="ARBA00023033"/>
    </source>
</evidence>
<organism evidence="12 13">
    <name type="scientific">Coniophora puteana (strain RWD-64-598)</name>
    <name type="common">Brown rot fungus</name>
    <dbReference type="NCBI Taxonomy" id="741705"/>
    <lineage>
        <taxon>Eukaryota</taxon>
        <taxon>Fungi</taxon>
        <taxon>Dikarya</taxon>
        <taxon>Basidiomycota</taxon>
        <taxon>Agaricomycotina</taxon>
        <taxon>Agaricomycetes</taxon>
        <taxon>Agaricomycetidae</taxon>
        <taxon>Boletales</taxon>
        <taxon>Coniophorineae</taxon>
        <taxon>Coniophoraceae</taxon>
        <taxon>Coniophora</taxon>
    </lineage>
</organism>
<dbReference type="PRINTS" id="PR00463">
    <property type="entry name" value="EP450I"/>
</dbReference>
<evidence type="ECO:0000313" key="12">
    <source>
        <dbReference type="EMBL" id="EIW83716.1"/>
    </source>
</evidence>
<dbReference type="InterPro" id="IPR001128">
    <property type="entry name" value="Cyt_P450"/>
</dbReference>
<comment type="similarity">
    <text evidence="3 10">Belongs to the cytochrome P450 family.</text>
</comment>
<keyword evidence="7 9" id="KW-0408">Iron</keyword>
<dbReference type="Proteomes" id="UP000053558">
    <property type="component" value="Unassembled WGS sequence"/>
</dbReference>
<evidence type="ECO:0000313" key="13">
    <source>
        <dbReference type="Proteomes" id="UP000053558"/>
    </source>
</evidence>
<proteinExistence type="inferred from homology"/>
<evidence type="ECO:0000256" key="3">
    <source>
        <dbReference type="ARBA" id="ARBA00010617"/>
    </source>
</evidence>
<dbReference type="RefSeq" id="XP_007765639.1">
    <property type="nucleotide sequence ID" value="XM_007767449.1"/>
</dbReference>
<dbReference type="InterPro" id="IPR050364">
    <property type="entry name" value="Cytochrome_P450_fung"/>
</dbReference>
<keyword evidence="8 10" id="KW-0503">Monooxygenase</keyword>
<evidence type="ECO:0000256" key="6">
    <source>
        <dbReference type="ARBA" id="ARBA00023002"/>
    </source>
</evidence>
<evidence type="ECO:0000256" key="7">
    <source>
        <dbReference type="ARBA" id="ARBA00023004"/>
    </source>
</evidence>
<feature type="transmembrane region" description="Helical" evidence="11">
    <location>
        <begin position="12"/>
        <end position="30"/>
    </location>
</feature>
<gene>
    <name evidence="12" type="ORF">CONPUDRAFT_163046</name>
</gene>
<comment type="pathway">
    <text evidence="2">Secondary metabolite biosynthesis.</text>
</comment>
<evidence type="ECO:0000256" key="1">
    <source>
        <dbReference type="ARBA" id="ARBA00001971"/>
    </source>
</evidence>
<dbReference type="KEGG" id="cput:CONPUDRAFT_163046"/>
<dbReference type="GO" id="GO:0004497">
    <property type="term" value="F:monooxygenase activity"/>
    <property type="evidence" value="ECO:0007669"/>
    <property type="project" value="UniProtKB-KW"/>
</dbReference>
<dbReference type="InterPro" id="IPR017972">
    <property type="entry name" value="Cyt_P450_CS"/>
</dbReference>
<evidence type="ECO:0000256" key="11">
    <source>
        <dbReference type="SAM" id="Phobius"/>
    </source>
</evidence>
<keyword evidence="13" id="KW-1185">Reference proteome</keyword>
<dbReference type="SUPFAM" id="SSF48264">
    <property type="entry name" value="Cytochrome P450"/>
    <property type="match status" value="1"/>
</dbReference>
<dbReference type="AlphaFoldDB" id="A0A5M3MXA7"/>
<dbReference type="PANTHER" id="PTHR46300">
    <property type="entry name" value="P450, PUTATIVE (EUROFUNG)-RELATED-RELATED"/>
    <property type="match status" value="1"/>
</dbReference>
<keyword evidence="5 9" id="KW-0479">Metal-binding</keyword>